<organism evidence="1 2">
    <name type="scientific">Streptomyces coeruleofuscus</name>
    <dbReference type="NCBI Taxonomy" id="66879"/>
    <lineage>
        <taxon>Bacteria</taxon>
        <taxon>Bacillati</taxon>
        <taxon>Actinomycetota</taxon>
        <taxon>Actinomycetes</taxon>
        <taxon>Kitasatosporales</taxon>
        <taxon>Streptomycetaceae</taxon>
        <taxon>Streptomyces</taxon>
    </lineage>
</organism>
<name>A0ABN3HLL1_9ACTN</name>
<evidence type="ECO:0000313" key="1">
    <source>
        <dbReference type="EMBL" id="GAA2382900.1"/>
    </source>
</evidence>
<comment type="caution">
    <text evidence="1">The sequence shown here is derived from an EMBL/GenBank/DDBJ whole genome shotgun (WGS) entry which is preliminary data.</text>
</comment>
<dbReference type="Proteomes" id="UP001499986">
    <property type="component" value="Unassembled WGS sequence"/>
</dbReference>
<sequence length="68" mass="7768">MQLPEVLVDVTQLDQRIDGHAQPYSLSAVWWLPQRIQARSDLNGDTHFSIISRIYGGLWAKGSEAQRF</sequence>
<keyword evidence="2" id="KW-1185">Reference proteome</keyword>
<dbReference type="EMBL" id="BAAASE010000001">
    <property type="protein sequence ID" value="GAA2382900.1"/>
    <property type="molecule type" value="Genomic_DNA"/>
</dbReference>
<evidence type="ECO:0000313" key="2">
    <source>
        <dbReference type="Proteomes" id="UP001499986"/>
    </source>
</evidence>
<reference evidence="1 2" key="1">
    <citation type="journal article" date="2019" name="Int. J. Syst. Evol. Microbiol.">
        <title>The Global Catalogue of Microorganisms (GCM) 10K type strain sequencing project: providing services to taxonomists for standard genome sequencing and annotation.</title>
        <authorList>
            <consortium name="The Broad Institute Genomics Platform"/>
            <consortium name="The Broad Institute Genome Sequencing Center for Infectious Disease"/>
            <person name="Wu L."/>
            <person name="Ma J."/>
        </authorList>
    </citation>
    <scope>NUCLEOTIDE SEQUENCE [LARGE SCALE GENOMIC DNA]</scope>
    <source>
        <strain evidence="1 2">JCM 4358</strain>
    </source>
</reference>
<accession>A0ABN3HLL1</accession>
<gene>
    <name evidence="1" type="ORF">GCM10010255_06540</name>
</gene>
<proteinExistence type="predicted"/>
<protein>
    <submittedName>
        <fullName evidence="1">Uncharacterized protein</fullName>
    </submittedName>
</protein>